<feature type="transmembrane region" description="Helical" evidence="7">
    <location>
        <begin position="236"/>
        <end position="256"/>
    </location>
</feature>
<dbReference type="GO" id="GO:0005774">
    <property type="term" value="C:vacuolar membrane"/>
    <property type="evidence" value="ECO:0007669"/>
    <property type="project" value="TreeGrafter"/>
</dbReference>
<proteinExistence type="predicted"/>
<comment type="caution">
    <text evidence="9">The sequence shown here is derived from an EMBL/GenBank/DDBJ whole genome shotgun (WGS) entry which is preliminary data.</text>
</comment>
<feature type="transmembrane region" description="Helical" evidence="7">
    <location>
        <begin position="203"/>
        <end position="224"/>
    </location>
</feature>
<evidence type="ECO:0000256" key="5">
    <source>
        <dbReference type="ARBA" id="ARBA00022989"/>
    </source>
</evidence>
<dbReference type="GO" id="GO:0015179">
    <property type="term" value="F:L-amino acid transmembrane transporter activity"/>
    <property type="evidence" value="ECO:0007669"/>
    <property type="project" value="TreeGrafter"/>
</dbReference>
<evidence type="ECO:0000259" key="8">
    <source>
        <dbReference type="Pfam" id="PF01490"/>
    </source>
</evidence>
<feature type="transmembrane region" description="Helical" evidence="7">
    <location>
        <begin position="316"/>
        <end position="339"/>
    </location>
</feature>
<reference evidence="10" key="1">
    <citation type="submission" date="2016-06" db="EMBL/GenBank/DDBJ databases">
        <title>Parallel loss of symbiosis genes in relatives of nitrogen-fixing non-legume Parasponia.</title>
        <authorList>
            <person name="Van Velzen R."/>
            <person name="Holmer R."/>
            <person name="Bu F."/>
            <person name="Rutten L."/>
            <person name="Van Zeijl A."/>
            <person name="Liu W."/>
            <person name="Santuari L."/>
            <person name="Cao Q."/>
            <person name="Sharma T."/>
            <person name="Shen D."/>
            <person name="Roswanjaya Y."/>
            <person name="Wardhani T."/>
            <person name="Kalhor M.S."/>
            <person name="Jansen J."/>
            <person name="Van den Hoogen J."/>
            <person name="Gungor B."/>
            <person name="Hartog M."/>
            <person name="Hontelez J."/>
            <person name="Verver J."/>
            <person name="Yang W.-C."/>
            <person name="Schijlen E."/>
            <person name="Repin R."/>
            <person name="Schilthuizen M."/>
            <person name="Schranz E."/>
            <person name="Heidstra R."/>
            <person name="Miyata K."/>
            <person name="Fedorova E."/>
            <person name="Kohlen W."/>
            <person name="Bisseling T."/>
            <person name="Smit S."/>
            <person name="Geurts R."/>
        </authorList>
    </citation>
    <scope>NUCLEOTIDE SEQUENCE [LARGE SCALE GENOMIC DNA]</scope>
    <source>
        <strain evidence="10">cv. WU1-14</strain>
    </source>
</reference>
<evidence type="ECO:0000256" key="3">
    <source>
        <dbReference type="ARBA" id="ARBA00022692"/>
    </source>
</evidence>
<feature type="transmembrane region" description="Helical" evidence="7">
    <location>
        <begin position="160"/>
        <end position="183"/>
    </location>
</feature>
<comment type="subcellular location">
    <subcellularLocation>
        <location evidence="1">Membrane</location>
        <topology evidence="1">Multi-pass membrane protein</topology>
    </subcellularLocation>
</comment>
<keyword evidence="6 7" id="KW-0472">Membrane</keyword>
<keyword evidence="2" id="KW-0813">Transport</keyword>
<evidence type="ECO:0000256" key="1">
    <source>
        <dbReference type="ARBA" id="ARBA00004141"/>
    </source>
</evidence>
<dbReference type="PANTHER" id="PTHR22950:SF705">
    <property type="entry name" value="AMINO ACID TRANSPORTER AVT1I-LIKE"/>
    <property type="match status" value="1"/>
</dbReference>
<feature type="transmembrane region" description="Helical" evidence="7">
    <location>
        <begin position="135"/>
        <end position="153"/>
    </location>
</feature>
<accession>A0A2P5CPL9</accession>
<evidence type="ECO:0000313" key="9">
    <source>
        <dbReference type="EMBL" id="PON62975.1"/>
    </source>
</evidence>
<evidence type="ECO:0000313" key="10">
    <source>
        <dbReference type="Proteomes" id="UP000237105"/>
    </source>
</evidence>
<evidence type="ECO:0000256" key="6">
    <source>
        <dbReference type="ARBA" id="ARBA00023136"/>
    </source>
</evidence>
<keyword evidence="10" id="KW-1185">Reference proteome</keyword>
<dbReference type="Pfam" id="PF01490">
    <property type="entry name" value="Aa_trans"/>
    <property type="match status" value="1"/>
</dbReference>
<dbReference type="PANTHER" id="PTHR22950">
    <property type="entry name" value="AMINO ACID TRANSPORTER"/>
    <property type="match status" value="1"/>
</dbReference>
<keyword evidence="5 7" id="KW-1133">Transmembrane helix</keyword>
<feature type="domain" description="Amino acid transporter transmembrane" evidence="8">
    <location>
        <begin position="82"/>
        <end position="398"/>
    </location>
</feature>
<gene>
    <name evidence="9" type="ORF">PanWU01x14_134220</name>
</gene>
<organism evidence="9 10">
    <name type="scientific">Parasponia andersonii</name>
    <name type="common">Sponia andersonii</name>
    <dbReference type="NCBI Taxonomy" id="3476"/>
    <lineage>
        <taxon>Eukaryota</taxon>
        <taxon>Viridiplantae</taxon>
        <taxon>Streptophyta</taxon>
        <taxon>Embryophyta</taxon>
        <taxon>Tracheophyta</taxon>
        <taxon>Spermatophyta</taxon>
        <taxon>Magnoliopsida</taxon>
        <taxon>eudicotyledons</taxon>
        <taxon>Gunneridae</taxon>
        <taxon>Pentapetalae</taxon>
        <taxon>rosids</taxon>
        <taxon>fabids</taxon>
        <taxon>Rosales</taxon>
        <taxon>Cannabaceae</taxon>
        <taxon>Parasponia</taxon>
    </lineage>
</organism>
<dbReference type="AlphaFoldDB" id="A0A2P5CPL9"/>
<keyword evidence="3 7" id="KW-0812">Transmembrane</keyword>
<feature type="transmembrane region" description="Helical" evidence="7">
    <location>
        <begin position="276"/>
        <end position="295"/>
    </location>
</feature>
<feature type="transmembrane region" description="Helical" evidence="7">
    <location>
        <begin position="345"/>
        <end position="366"/>
    </location>
</feature>
<evidence type="ECO:0000256" key="2">
    <source>
        <dbReference type="ARBA" id="ARBA00022448"/>
    </source>
</evidence>
<evidence type="ECO:0000256" key="7">
    <source>
        <dbReference type="SAM" id="Phobius"/>
    </source>
</evidence>
<feature type="transmembrane region" description="Helical" evidence="7">
    <location>
        <begin position="378"/>
        <end position="399"/>
    </location>
</feature>
<name>A0A2P5CPL9_PARAD</name>
<dbReference type="Proteomes" id="UP000237105">
    <property type="component" value="Unassembled WGS sequence"/>
</dbReference>
<dbReference type="OrthoDB" id="655540at2759"/>
<sequence length="408" mass="44387">MEVKAAGDEFSMTSPLLCCEKQHDGLGRRQEEVESNNHNCEKRSSSFVKTCFNGLNALSGSRTTFDSICTIIRRMVKLDTSLGQHAFGKKGKTMASILMYTEQYLVATGFLILGGDNLNNLFPGVELELTWGLRIDGQQCFILLVALVILPSVWFDNLSLLSYVSASGVIASLVIFLSIVWAATFDGIGFHPRKGSLLNLSGIPQAVSLYAFCYSAHPVFPGLYTNIKNKNQFSNVLVLCFFLVTSTYAAMAAFGYLMFGSDVQSEITLNLPTKNLSSKVATYTTLITPIAKYAINVTPIVDELKRCLPSTLNTKFSGMIIGTVILISNVVVALTVPFFASLMSLVGAFVSVTTAITFPSLCYFKISGSYRRFGCEMAILVGIMVMGVAVAICGTYTSLIDIIEKLQS</sequence>
<dbReference type="EMBL" id="JXTB01000108">
    <property type="protein sequence ID" value="PON62975.1"/>
    <property type="molecule type" value="Genomic_DNA"/>
</dbReference>
<protein>
    <submittedName>
        <fullName evidence="9">Amino acid transporter, transmembrane domain containing protein</fullName>
    </submittedName>
</protein>
<feature type="transmembrane region" description="Helical" evidence="7">
    <location>
        <begin position="97"/>
        <end position="115"/>
    </location>
</feature>
<evidence type="ECO:0000256" key="4">
    <source>
        <dbReference type="ARBA" id="ARBA00022970"/>
    </source>
</evidence>
<keyword evidence="4" id="KW-0029">Amino-acid transport</keyword>
<dbReference type="InterPro" id="IPR013057">
    <property type="entry name" value="AA_transpt_TM"/>
</dbReference>